<dbReference type="InterPro" id="IPR032676">
    <property type="entry name" value="YkuD_2"/>
</dbReference>
<protein>
    <recommendedName>
        <fullName evidence="3">Peptidase</fullName>
    </recommendedName>
</protein>
<dbReference type="eggNOG" id="ENOG5032XIJ">
    <property type="taxonomic scope" value="Bacteria"/>
</dbReference>
<dbReference type="PANTHER" id="PTHR38477:SF1">
    <property type="entry name" value="MUREIN L,D-TRANSPEPTIDASE CATALYTIC DOMAIN FAMILY PROTEIN"/>
    <property type="match status" value="1"/>
</dbReference>
<sequence length="192" mass="21528">MKKFIFLFLFIIFCSKAESQENNASSVLPEAKILEIKNFVKEKNYNRDIAVFINFKIHSGKYRYFVYDLKNNKILQKAVVSHGSGSVVKNSDALKFSNTEGSYQSSLGKYEILNSYNGKFGKAYRLNGLDAGNSNAMERAVVLHSFGCIPDNESQSPACLSLGCPMLSANAFTQTAKYLDQSQQTVILYAFY</sequence>
<dbReference type="STRING" id="421531.IX38_22855"/>
<organism evidence="1 2">
    <name type="scientific">Chryseobacterium luteum</name>
    <dbReference type="NCBI Taxonomy" id="421531"/>
    <lineage>
        <taxon>Bacteria</taxon>
        <taxon>Pseudomonadati</taxon>
        <taxon>Bacteroidota</taxon>
        <taxon>Flavobacteriia</taxon>
        <taxon>Flavobacteriales</taxon>
        <taxon>Weeksellaceae</taxon>
        <taxon>Chryseobacterium group</taxon>
        <taxon>Chryseobacterium</taxon>
    </lineage>
</organism>
<dbReference type="Pfam" id="PF13645">
    <property type="entry name" value="YkuD_2"/>
    <property type="match status" value="1"/>
</dbReference>
<dbReference type="AlphaFoldDB" id="A0A085YXG0"/>
<dbReference type="RefSeq" id="WP_034708172.1">
    <property type="nucleotide sequence ID" value="NZ_JPRO01000046.1"/>
</dbReference>
<dbReference type="EMBL" id="JPRO01000046">
    <property type="protein sequence ID" value="KFE96873.1"/>
    <property type="molecule type" value="Genomic_DNA"/>
</dbReference>
<evidence type="ECO:0008006" key="3">
    <source>
        <dbReference type="Google" id="ProtNLM"/>
    </source>
</evidence>
<gene>
    <name evidence="1" type="ORF">IX38_22855</name>
</gene>
<name>A0A085YXG0_9FLAO</name>
<dbReference type="Proteomes" id="UP000028703">
    <property type="component" value="Unassembled WGS sequence"/>
</dbReference>
<proteinExistence type="predicted"/>
<evidence type="ECO:0000313" key="1">
    <source>
        <dbReference type="EMBL" id="KFE96873.1"/>
    </source>
</evidence>
<comment type="caution">
    <text evidence="1">The sequence shown here is derived from an EMBL/GenBank/DDBJ whole genome shotgun (WGS) entry which is preliminary data.</text>
</comment>
<evidence type="ECO:0000313" key="2">
    <source>
        <dbReference type="Proteomes" id="UP000028703"/>
    </source>
</evidence>
<keyword evidence="2" id="KW-1185">Reference proteome</keyword>
<dbReference type="PANTHER" id="PTHR38477">
    <property type="entry name" value="HYPOTHETICAL EXPORTED PROTEIN"/>
    <property type="match status" value="1"/>
</dbReference>
<accession>A0A085YXG0</accession>
<reference evidence="1 2" key="1">
    <citation type="submission" date="2014-07" db="EMBL/GenBank/DDBJ databases">
        <title>Genome of Chryseobacterium luteum DSM 18605.</title>
        <authorList>
            <person name="Stropko S.J."/>
            <person name="Pipes S.E."/>
            <person name="Newman J.D."/>
        </authorList>
    </citation>
    <scope>NUCLEOTIDE SEQUENCE [LARGE SCALE GENOMIC DNA]</scope>
    <source>
        <strain evidence="1 2">DSM 18605</strain>
    </source>
</reference>